<organism evidence="7 8">
    <name type="scientific">Trapa incisa</name>
    <dbReference type="NCBI Taxonomy" id="236973"/>
    <lineage>
        <taxon>Eukaryota</taxon>
        <taxon>Viridiplantae</taxon>
        <taxon>Streptophyta</taxon>
        <taxon>Embryophyta</taxon>
        <taxon>Tracheophyta</taxon>
        <taxon>Spermatophyta</taxon>
        <taxon>Magnoliopsida</taxon>
        <taxon>eudicotyledons</taxon>
        <taxon>Gunneridae</taxon>
        <taxon>Pentapetalae</taxon>
        <taxon>rosids</taxon>
        <taxon>malvids</taxon>
        <taxon>Myrtales</taxon>
        <taxon>Lythraceae</taxon>
        <taxon>Trapa</taxon>
    </lineage>
</organism>
<evidence type="ECO:0000256" key="2">
    <source>
        <dbReference type="ARBA" id="ARBA00022692"/>
    </source>
</evidence>
<dbReference type="Pfam" id="PF00916">
    <property type="entry name" value="Sulfate_transp"/>
    <property type="match status" value="1"/>
</dbReference>
<evidence type="ECO:0000256" key="1">
    <source>
        <dbReference type="ARBA" id="ARBA00004141"/>
    </source>
</evidence>
<evidence type="ECO:0000256" key="5">
    <source>
        <dbReference type="SAM" id="Phobius"/>
    </source>
</evidence>
<evidence type="ECO:0000256" key="3">
    <source>
        <dbReference type="ARBA" id="ARBA00022989"/>
    </source>
</evidence>
<keyword evidence="2 5" id="KW-0812">Transmembrane</keyword>
<evidence type="ECO:0000313" key="8">
    <source>
        <dbReference type="Proteomes" id="UP001345219"/>
    </source>
</evidence>
<evidence type="ECO:0000256" key="4">
    <source>
        <dbReference type="ARBA" id="ARBA00023136"/>
    </source>
</evidence>
<feature type="domain" description="SLC26A/SulP transporter" evidence="6">
    <location>
        <begin position="2"/>
        <end position="44"/>
    </location>
</feature>
<sequence length="153" mass="16912">MSLFYYTPNVILAAIIITAVIGLIDYQAAYQSWKVDKLDFLACLSSFFGVDPYISYSWNTATISGWSISVQDPLACHKTKHSYSWEYSGNSHILPSFLTLAIEASIYFANSTYLQERSISDSNSYCKIGPSAITVVLRVSRAVIVSATLPKGD</sequence>
<feature type="transmembrane region" description="Helical" evidence="5">
    <location>
        <begin position="6"/>
        <end position="26"/>
    </location>
</feature>
<dbReference type="AlphaFoldDB" id="A0AAN7QPX8"/>
<keyword evidence="4 5" id="KW-0472">Membrane</keyword>
<gene>
    <name evidence="7" type="ORF">SAY87_029156</name>
</gene>
<comment type="subcellular location">
    <subcellularLocation>
        <location evidence="1">Membrane</location>
        <topology evidence="1">Multi-pass membrane protein</topology>
    </subcellularLocation>
</comment>
<reference evidence="7 8" key="1">
    <citation type="journal article" date="2023" name="Hortic Res">
        <title>Pangenome of water caltrop reveals structural variations and asymmetric subgenome divergence after allopolyploidization.</title>
        <authorList>
            <person name="Zhang X."/>
            <person name="Chen Y."/>
            <person name="Wang L."/>
            <person name="Yuan Y."/>
            <person name="Fang M."/>
            <person name="Shi L."/>
            <person name="Lu R."/>
            <person name="Comes H.P."/>
            <person name="Ma Y."/>
            <person name="Chen Y."/>
            <person name="Huang G."/>
            <person name="Zhou Y."/>
            <person name="Zheng Z."/>
            <person name="Qiu Y."/>
        </authorList>
    </citation>
    <scope>NUCLEOTIDE SEQUENCE [LARGE SCALE GENOMIC DNA]</scope>
    <source>
        <tissue evidence="7">Roots</tissue>
    </source>
</reference>
<protein>
    <recommendedName>
        <fullName evidence="6">SLC26A/SulP transporter domain-containing protein</fullName>
    </recommendedName>
</protein>
<keyword evidence="8" id="KW-1185">Reference proteome</keyword>
<evidence type="ECO:0000313" key="7">
    <source>
        <dbReference type="EMBL" id="KAK4774137.1"/>
    </source>
</evidence>
<proteinExistence type="predicted"/>
<name>A0AAN7QPX8_9MYRT</name>
<dbReference type="InterPro" id="IPR001902">
    <property type="entry name" value="SLC26A/SulP_fam"/>
</dbReference>
<keyword evidence="3 5" id="KW-1133">Transmembrane helix</keyword>
<dbReference type="EMBL" id="JAXIOK010000004">
    <property type="protein sequence ID" value="KAK4774137.1"/>
    <property type="molecule type" value="Genomic_DNA"/>
</dbReference>
<dbReference type="GO" id="GO:0016020">
    <property type="term" value="C:membrane"/>
    <property type="evidence" value="ECO:0007669"/>
    <property type="project" value="UniProtKB-SubCell"/>
</dbReference>
<comment type="caution">
    <text evidence="7">The sequence shown here is derived from an EMBL/GenBank/DDBJ whole genome shotgun (WGS) entry which is preliminary data.</text>
</comment>
<dbReference type="Proteomes" id="UP001345219">
    <property type="component" value="Chromosome 22"/>
</dbReference>
<accession>A0AAN7QPX8</accession>
<dbReference type="PANTHER" id="PTHR11814">
    <property type="entry name" value="SULFATE TRANSPORTER"/>
    <property type="match status" value="1"/>
</dbReference>
<dbReference type="InterPro" id="IPR011547">
    <property type="entry name" value="SLC26A/SulP_dom"/>
</dbReference>
<evidence type="ECO:0000259" key="6">
    <source>
        <dbReference type="Pfam" id="PF00916"/>
    </source>
</evidence>
<dbReference type="GO" id="GO:0055085">
    <property type="term" value="P:transmembrane transport"/>
    <property type="evidence" value="ECO:0007669"/>
    <property type="project" value="InterPro"/>
</dbReference>